<feature type="compositionally biased region" description="Basic and acidic residues" evidence="1">
    <location>
        <begin position="382"/>
        <end position="391"/>
    </location>
</feature>
<dbReference type="AlphaFoldDB" id="A0A7J6NA40"/>
<accession>A0A7J6NA40</accession>
<proteinExistence type="predicted"/>
<evidence type="ECO:0000313" key="3">
    <source>
        <dbReference type="Proteomes" id="UP000541610"/>
    </source>
</evidence>
<evidence type="ECO:0000313" key="2">
    <source>
        <dbReference type="EMBL" id="KAF4680753.1"/>
    </source>
</evidence>
<reference evidence="2 3" key="1">
    <citation type="submission" date="2020-04" db="EMBL/GenBank/DDBJ databases">
        <title>Perkinsus olseni comparative genomics.</title>
        <authorList>
            <person name="Bogema D.R."/>
        </authorList>
    </citation>
    <scope>NUCLEOTIDE SEQUENCE [LARGE SCALE GENOMIC DNA]</scope>
    <source>
        <strain evidence="2">00978-12</strain>
    </source>
</reference>
<dbReference type="Proteomes" id="UP000541610">
    <property type="component" value="Unassembled WGS sequence"/>
</dbReference>
<protein>
    <recommendedName>
        <fullName evidence="4">MULE transposase domain-containing protein</fullName>
    </recommendedName>
</protein>
<evidence type="ECO:0008006" key="4">
    <source>
        <dbReference type="Google" id="ProtNLM"/>
    </source>
</evidence>
<sequence>MSASSHMPIPSSSESSSTLSAAEISTVRKMINSSSPESRGVISSIPSSIQPLPSVPAPRRDILYLGEKRKYKSEGEAVTALASLTREKMTKKGNYSMRDGTYVLRYQCGAARRRGYSCPYTAQVRRKNSEWEVFLPQPPHHLHMHSTEPAVPSGPILSEAAKRVVLEQLKDGIKPRGTTRSLRERGLLPENGTVTSAQVTKAVYNARSYMKQQFEESEGGTGCTVASIRAFAEANSDIPADENKAFCPDYEIIPGKSYYFVFSCMRLLRENTKYKVITCDYTAAPSWLGLPLLIVGGLDEGGRFHPIVFAITSDETHRSIALVFSSIKRHAELVGCCFDPTILVADKADAFSNAYREVISGNGGKMPHRECSSSSSSSRASTHRECSSMQW</sequence>
<organism evidence="2 3">
    <name type="scientific">Perkinsus olseni</name>
    <name type="common">Perkinsus atlanticus</name>
    <dbReference type="NCBI Taxonomy" id="32597"/>
    <lineage>
        <taxon>Eukaryota</taxon>
        <taxon>Sar</taxon>
        <taxon>Alveolata</taxon>
        <taxon>Perkinsozoa</taxon>
        <taxon>Perkinsea</taxon>
        <taxon>Perkinsida</taxon>
        <taxon>Perkinsidae</taxon>
        <taxon>Perkinsus</taxon>
    </lineage>
</organism>
<feature type="region of interest" description="Disordered" evidence="1">
    <location>
        <begin position="1"/>
        <end position="21"/>
    </location>
</feature>
<name>A0A7J6NA40_PEROL</name>
<gene>
    <name evidence="2" type="ORF">FOZ60_013013</name>
</gene>
<comment type="caution">
    <text evidence="2">The sequence shown here is derived from an EMBL/GenBank/DDBJ whole genome shotgun (WGS) entry which is preliminary data.</text>
</comment>
<dbReference type="EMBL" id="JABANP010000576">
    <property type="protein sequence ID" value="KAF4680753.1"/>
    <property type="molecule type" value="Genomic_DNA"/>
</dbReference>
<feature type="region of interest" description="Disordered" evidence="1">
    <location>
        <begin position="364"/>
        <end position="391"/>
    </location>
</feature>
<evidence type="ECO:0000256" key="1">
    <source>
        <dbReference type="SAM" id="MobiDB-lite"/>
    </source>
</evidence>